<dbReference type="AlphaFoldDB" id="C4JTV8"/>
<dbReference type="eggNOG" id="ENOG502SKQE">
    <property type="taxonomic scope" value="Eukaryota"/>
</dbReference>
<organism evidence="2 3">
    <name type="scientific">Uncinocarpus reesii (strain UAMH 1704)</name>
    <dbReference type="NCBI Taxonomy" id="336963"/>
    <lineage>
        <taxon>Eukaryota</taxon>
        <taxon>Fungi</taxon>
        <taxon>Dikarya</taxon>
        <taxon>Ascomycota</taxon>
        <taxon>Pezizomycotina</taxon>
        <taxon>Eurotiomycetes</taxon>
        <taxon>Eurotiomycetidae</taxon>
        <taxon>Onygenales</taxon>
        <taxon>Onygenaceae</taxon>
        <taxon>Uncinocarpus</taxon>
    </lineage>
</organism>
<dbReference type="InterPro" id="IPR002575">
    <property type="entry name" value="Aminoglycoside_PTrfase"/>
</dbReference>
<dbReference type="PANTHER" id="PTHR21310">
    <property type="entry name" value="AMINOGLYCOSIDE PHOSPHOTRANSFERASE-RELATED-RELATED"/>
    <property type="match status" value="1"/>
</dbReference>
<dbReference type="OMA" id="YAARRSW"/>
<dbReference type="OrthoDB" id="5412996at2759"/>
<dbReference type="InParanoid" id="C4JTV8"/>
<dbReference type="InterPro" id="IPR051678">
    <property type="entry name" value="AGP_Transferase"/>
</dbReference>
<dbReference type="Pfam" id="PF01636">
    <property type="entry name" value="APH"/>
    <property type="match status" value="1"/>
</dbReference>
<keyword evidence="3" id="KW-1185">Reference proteome</keyword>
<protein>
    <recommendedName>
        <fullName evidence="1">Aminoglycoside phosphotransferase domain-containing protein</fullName>
    </recommendedName>
</protein>
<feature type="domain" description="Aminoglycoside phosphotransferase" evidence="1">
    <location>
        <begin position="75"/>
        <end position="332"/>
    </location>
</feature>
<gene>
    <name evidence="2" type="ORF">UREG_05897</name>
</gene>
<dbReference type="HOGENOM" id="CLU_028906_4_1_1"/>
<dbReference type="InterPro" id="IPR011009">
    <property type="entry name" value="Kinase-like_dom_sf"/>
</dbReference>
<dbReference type="EMBL" id="CH476617">
    <property type="protein sequence ID" value="EEP81055.1"/>
    <property type="molecule type" value="Genomic_DNA"/>
</dbReference>
<dbReference type="Proteomes" id="UP000002058">
    <property type="component" value="Unassembled WGS sequence"/>
</dbReference>
<dbReference type="VEuPathDB" id="FungiDB:UREG_05897"/>
<dbReference type="KEGG" id="ure:UREG_05897"/>
<sequence>MALAPVTNAECMEFDSLASDRGDEIFAKWKTDTLFNRDILRKAGTILADKRGGVPDTLLGPRKGAFNVFLRMTFGDGRSAIIRFPCPSTSMFPEEKLKREISVMRFLEQHMSFSVPHVLGYGTAEESPSNMGPFVVMDYLDHEHDLVDALNIPDRPGIERPVLYPEISEDRLKLAYGQMSDILLQMHKPSFSRIGCIGREDEDDDFDDVWTARYRPLTLNMNELVQMGNLPRNLLPQSTFETASSYYLALAEMHMDHLQYQRNDAIHSAEDCRQKYIARCLFRKLARERRLCKYDHGPFKLFCDDFRPANVLADAEFRVTGAVDWEFTYAAPAEFARSPPFWLLLELPEYWPEGLDDWTQKYERRLKTFLEALQEKEEHAIRRGIITENDRLSRYMKESWETGDFWVNYAARRSWAFDMIYWAKIDRRFFGAGDLEDRFRLLTKDEREGIGAFIERKLAEKEDRKLKDWESVTAPLNG</sequence>
<reference evidence="3" key="1">
    <citation type="journal article" date="2009" name="Genome Res.">
        <title>Comparative genomic analyses of the human fungal pathogens Coccidioides and their relatives.</title>
        <authorList>
            <person name="Sharpton T.J."/>
            <person name="Stajich J.E."/>
            <person name="Rounsley S.D."/>
            <person name="Gardner M.J."/>
            <person name="Wortman J.R."/>
            <person name="Jordar V.S."/>
            <person name="Maiti R."/>
            <person name="Kodira C.D."/>
            <person name="Neafsey D.E."/>
            <person name="Zeng Q."/>
            <person name="Hung C.-Y."/>
            <person name="McMahan C."/>
            <person name="Muszewska A."/>
            <person name="Grynberg M."/>
            <person name="Mandel M.A."/>
            <person name="Kellner E.M."/>
            <person name="Barker B.M."/>
            <person name="Galgiani J.N."/>
            <person name="Orbach M.J."/>
            <person name="Kirkland T.N."/>
            <person name="Cole G.T."/>
            <person name="Henn M.R."/>
            <person name="Birren B.W."/>
            <person name="Taylor J.W."/>
        </authorList>
    </citation>
    <scope>NUCLEOTIDE SEQUENCE [LARGE SCALE GENOMIC DNA]</scope>
    <source>
        <strain evidence="3">UAMH 1704</strain>
    </source>
</reference>
<evidence type="ECO:0000313" key="2">
    <source>
        <dbReference type="EMBL" id="EEP81055.1"/>
    </source>
</evidence>
<name>C4JTV8_UNCRE</name>
<evidence type="ECO:0000313" key="3">
    <source>
        <dbReference type="Proteomes" id="UP000002058"/>
    </source>
</evidence>
<dbReference type="GeneID" id="8444290"/>
<dbReference type="RefSeq" id="XP_002585208.1">
    <property type="nucleotide sequence ID" value="XM_002585162.1"/>
</dbReference>
<accession>C4JTV8</accession>
<dbReference type="Gene3D" id="3.30.200.20">
    <property type="entry name" value="Phosphorylase Kinase, domain 1"/>
    <property type="match status" value="1"/>
</dbReference>
<evidence type="ECO:0000259" key="1">
    <source>
        <dbReference type="Pfam" id="PF01636"/>
    </source>
</evidence>
<proteinExistence type="predicted"/>
<dbReference type="SUPFAM" id="SSF56112">
    <property type="entry name" value="Protein kinase-like (PK-like)"/>
    <property type="match status" value="1"/>
</dbReference>
<dbReference type="PANTHER" id="PTHR21310:SF37">
    <property type="entry name" value="AMINOGLYCOSIDE PHOSPHOTRANSFERASE DOMAIN-CONTAINING PROTEIN"/>
    <property type="match status" value="1"/>
</dbReference>